<protein>
    <submittedName>
        <fullName evidence="1">Uncharacterized protein</fullName>
    </submittedName>
</protein>
<accession>A0A9X3J7Q4</accession>
<dbReference type="RefSeq" id="WP_343333279.1">
    <property type="nucleotide sequence ID" value="NZ_JAPOHD010000024.1"/>
</dbReference>
<gene>
    <name evidence="1" type="ORF">OU798_11375</name>
</gene>
<proteinExistence type="predicted"/>
<organism evidence="1 2">
    <name type="scientific">Draconibacterium aestuarii</name>
    <dbReference type="NCBI Taxonomy" id="2998507"/>
    <lineage>
        <taxon>Bacteria</taxon>
        <taxon>Pseudomonadati</taxon>
        <taxon>Bacteroidota</taxon>
        <taxon>Bacteroidia</taxon>
        <taxon>Marinilabiliales</taxon>
        <taxon>Prolixibacteraceae</taxon>
        <taxon>Draconibacterium</taxon>
    </lineage>
</organism>
<dbReference type="AlphaFoldDB" id="A0A9X3J7Q4"/>
<dbReference type="InterPro" id="IPR006311">
    <property type="entry name" value="TAT_signal"/>
</dbReference>
<name>A0A9X3J7Q4_9BACT</name>
<evidence type="ECO:0000313" key="2">
    <source>
        <dbReference type="Proteomes" id="UP001145087"/>
    </source>
</evidence>
<comment type="caution">
    <text evidence="1">The sequence shown here is derived from an EMBL/GenBank/DDBJ whole genome shotgun (WGS) entry which is preliminary data.</text>
</comment>
<dbReference type="Proteomes" id="UP001145087">
    <property type="component" value="Unassembled WGS sequence"/>
</dbReference>
<reference evidence="1" key="1">
    <citation type="submission" date="2022-11" db="EMBL/GenBank/DDBJ databases">
        <title>Marilongibacter aestuarii gen. nov., sp. nov., isolated from tidal flat sediment.</title>
        <authorList>
            <person name="Jiayan W."/>
        </authorList>
    </citation>
    <scope>NUCLEOTIDE SEQUENCE</scope>
    <source>
        <strain evidence="1">Z1-6</strain>
    </source>
</reference>
<keyword evidence="2" id="KW-1185">Reference proteome</keyword>
<dbReference type="PROSITE" id="PS51318">
    <property type="entry name" value="TAT"/>
    <property type="match status" value="1"/>
</dbReference>
<evidence type="ECO:0000313" key="1">
    <source>
        <dbReference type="EMBL" id="MCY1720945.1"/>
    </source>
</evidence>
<sequence>MNDYEESRRSFITKLGLTVGSVAIGSAKLSATVLNDKAEFELTHEQKQLMDNYEVWMDKFIPAVRAQRKDQNDQVAKAKIMELSEEAESWRAELTEFMKDENFARYYMTATERLTKEVY</sequence>
<dbReference type="EMBL" id="JAPOHD010000024">
    <property type="protein sequence ID" value="MCY1720945.1"/>
    <property type="molecule type" value="Genomic_DNA"/>
</dbReference>